<dbReference type="EC" id="3.2.1.1" evidence="4"/>
<dbReference type="Proteomes" id="UP001521184">
    <property type="component" value="Unassembled WGS sequence"/>
</dbReference>
<dbReference type="EMBL" id="JAKEKT020000006">
    <property type="protein sequence ID" value="KAL1649600.1"/>
    <property type="molecule type" value="Genomic_DNA"/>
</dbReference>
<dbReference type="SMART" id="SM00642">
    <property type="entry name" value="Aamy"/>
    <property type="match status" value="1"/>
</dbReference>
<dbReference type="CDD" id="cd11319">
    <property type="entry name" value="AmyAc_euk_AmyA"/>
    <property type="match status" value="1"/>
</dbReference>
<protein>
    <recommendedName>
        <fullName evidence="4">alpha-amylase</fullName>
        <ecNumber evidence="4">3.2.1.1</ecNumber>
    </recommendedName>
</protein>
<keyword evidence="9" id="KW-1015">Disulfide bond</keyword>
<keyword evidence="17" id="KW-1185">Reference proteome</keyword>
<dbReference type="InterPro" id="IPR015340">
    <property type="entry name" value="A_amylase_C_dom"/>
</dbReference>
<dbReference type="Gene3D" id="2.60.40.1180">
    <property type="entry name" value="Golgi alpha-mannosidase II"/>
    <property type="match status" value="1"/>
</dbReference>
<evidence type="ECO:0000256" key="9">
    <source>
        <dbReference type="ARBA" id="ARBA00023157"/>
    </source>
</evidence>
<dbReference type="SUPFAM" id="SSF51011">
    <property type="entry name" value="Glycosyl hydrolase domain"/>
    <property type="match status" value="1"/>
</dbReference>
<feature type="region of interest" description="Disordered" evidence="13">
    <location>
        <begin position="514"/>
        <end position="552"/>
    </location>
</feature>
<evidence type="ECO:0000256" key="3">
    <source>
        <dbReference type="ARBA" id="ARBA00008061"/>
    </source>
</evidence>
<comment type="similarity">
    <text evidence="3">Belongs to the glycosyl hydrolase 13 family.</text>
</comment>
<evidence type="ECO:0000313" key="17">
    <source>
        <dbReference type="Proteomes" id="UP001521184"/>
    </source>
</evidence>
<reference evidence="16 17" key="1">
    <citation type="journal article" date="2023" name="Plant Dis.">
        <title>First Report of Diplodia intermedia Causing Canker and Dieback Diseases on Apple Trees in Canada.</title>
        <authorList>
            <person name="Ellouze W."/>
            <person name="Ilyukhin E."/>
            <person name="Sulman M."/>
            <person name="Ali S."/>
        </authorList>
    </citation>
    <scope>NUCLEOTIDE SEQUENCE [LARGE SCALE GENOMIC DNA]</scope>
    <source>
        <strain evidence="16 17">M45-28</strain>
    </source>
</reference>
<dbReference type="InterPro" id="IPR006047">
    <property type="entry name" value="GH13_cat_dom"/>
</dbReference>
<feature type="compositionally biased region" description="Low complexity" evidence="13">
    <location>
        <begin position="537"/>
        <end position="552"/>
    </location>
</feature>
<evidence type="ECO:0000256" key="6">
    <source>
        <dbReference type="ARBA" id="ARBA00022729"/>
    </source>
</evidence>
<feature type="chain" id="PRO_5045045273" description="alpha-amylase" evidence="14">
    <location>
        <begin position="28"/>
        <end position="570"/>
    </location>
</feature>
<comment type="caution">
    <text evidence="16">The sequence shown here is derived from an EMBL/GenBank/DDBJ whole genome shotgun (WGS) entry which is preliminary data.</text>
</comment>
<keyword evidence="12" id="KW-0326">Glycosidase</keyword>
<evidence type="ECO:0000256" key="14">
    <source>
        <dbReference type="SAM" id="SignalP"/>
    </source>
</evidence>
<sequence>MTFKPKSLVSAALGAHALLALLSPALAATPLEWRSRSIYQVIVDRFARTDGSTTEACDVEEKIHCGGTWKGLENKLDYIADMGFTAIWISPITKGIEGKWDAGENYHGFWQQDPGSLNSYFGTEDDLKSLSKAVHDRGMYLMIDYVANNLAWPGPGSEVVYSNFSAPFNTKSAFHDFCYITDYSTASNYQNCWLGNDQLSLPDIDTENQDIIDYFEDWGARVIEDYQVDGFRVDAVKHVPKAFWSDFEARVNTYTIGEDFTSQTEYICNYMINAVSAVLNYPMWYSIMDVFRNNTRPIQALTYAINNLDTTCHDPTIMGVFTENQDVARLGHMTNDISHLKNALVFALLGDGIPIMYYGAEQAFSGGEDPGNREALWLSGYNTSAPLYQLVKKVNFARNAMVAGVTYTYWSPYWTHKTRAIIAHDDVLALRKGYDKSIVTVMTNKGSDAADIGPFEIGDTNFHGQAQIVDVLTCKTKTTGDAGIFSTTVTGGEPQVWIPTAYFNGTLKELCPDVSIQGDSNETPPETGGSGSEDDTSSSSSSSSSLASTSTAQSSSLALLSAIFLVILIL</sequence>
<evidence type="ECO:0000256" key="10">
    <source>
        <dbReference type="ARBA" id="ARBA00023180"/>
    </source>
</evidence>
<dbReference type="Gene3D" id="3.20.20.80">
    <property type="entry name" value="Glycosidases"/>
    <property type="match status" value="1"/>
</dbReference>
<feature type="signal peptide" evidence="14">
    <location>
        <begin position="1"/>
        <end position="27"/>
    </location>
</feature>
<evidence type="ECO:0000256" key="2">
    <source>
        <dbReference type="ARBA" id="ARBA00001913"/>
    </source>
</evidence>
<keyword evidence="11" id="KW-0119">Carbohydrate metabolism</keyword>
<name>A0ABR3U1Q9_9PEZI</name>
<keyword evidence="8" id="KW-0106">Calcium</keyword>
<evidence type="ECO:0000256" key="1">
    <source>
        <dbReference type="ARBA" id="ARBA00000548"/>
    </source>
</evidence>
<dbReference type="Pfam" id="PF00128">
    <property type="entry name" value="Alpha-amylase"/>
    <property type="match status" value="1"/>
</dbReference>
<feature type="domain" description="Glycosyl hydrolase family 13 catalytic" evidence="15">
    <location>
        <begin position="40"/>
        <end position="398"/>
    </location>
</feature>
<accession>A0ABR3U1Q9</accession>
<dbReference type="PANTHER" id="PTHR10357:SF215">
    <property type="entry name" value="ALPHA-AMYLASE 1"/>
    <property type="match status" value="1"/>
</dbReference>
<keyword evidence="10" id="KW-0325">Glycoprotein</keyword>
<dbReference type="InterPro" id="IPR017853">
    <property type="entry name" value="GH"/>
</dbReference>
<evidence type="ECO:0000256" key="8">
    <source>
        <dbReference type="ARBA" id="ARBA00022837"/>
    </source>
</evidence>
<evidence type="ECO:0000256" key="4">
    <source>
        <dbReference type="ARBA" id="ARBA00012595"/>
    </source>
</evidence>
<evidence type="ECO:0000256" key="12">
    <source>
        <dbReference type="ARBA" id="ARBA00023295"/>
    </source>
</evidence>
<comment type="cofactor">
    <cofactor evidence="2">
        <name>Ca(2+)</name>
        <dbReference type="ChEBI" id="CHEBI:29108"/>
    </cofactor>
</comment>
<organism evidence="16 17">
    <name type="scientific">Diplodia intermedia</name>
    <dbReference type="NCBI Taxonomy" id="856260"/>
    <lineage>
        <taxon>Eukaryota</taxon>
        <taxon>Fungi</taxon>
        <taxon>Dikarya</taxon>
        <taxon>Ascomycota</taxon>
        <taxon>Pezizomycotina</taxon>
        <taxon>Dothideomycetes</taxon>
        <taxon>Dothideomycetes incertae sedis</taxon>
        <taxon>Botryosphaeriales</taxon>
        <taxon>Botryosphaeriaceae</taxon>
        <taxon>Diplodia</taxon>
    </lineage>
</organism>
<dbReference type="InterPro" id="IPR013780">
    <property type="entry name" value="Glyco_hydro_b"/>
</dbReference>
<proteinExistence type="inferred from homology"/>
<evidence type="ECO:0000313" key="16">
    <source>
        <dbReference type="EMBL" id="KAL1649600.1"/>
    </source>
</evidence>
<gene>
    <name evidence="16" type="ORF">SLS58_001657</name>
</gene>
<dbReference type="InterPro" id="IPR013777">
    <property type="entry name" value="A-amylase-like"/>
</dbReference>
<dbReference type="PIRSF" id="PIRSF001024">
    <property type="entry name" value="Alph-amyl_fung"/>
    <property type="match status" value="1"/>
</dbReference>
<evidence type="ECO:0000256" key="11">
    <source>
        <dbReference type="ARBA" id="ARBA00023277"/>
    </source>
</evidence>
<keyword evidence="6 14" id="KW-0732">Signal</keyword>
<evidence type="ECO:0000256" key="7">
    <source>
        <dbReference type="ARBA" id="ARBA00022801"/>
    </source>
</evidence>
<evidence type="ECO:0000259" key="15">
    <source>
        <dbReference type="SMART" id="SM00642"/>
    </source>
</evidence>
<keyword evidence="7" id="KW-0378">Hydrolase</keyword>
<evidence type="ECO:0000256" key="13">
    <source>
        <dbReference type="SAM" id="MobiDB-lite"/>
    </source>
</evidence>
<comment type="catalytic activity">
    <reaction evidence="1">
        <text>Endohydrolysis of (1-&gt;4)-alpha-D-glucosidic linkages in polysaccharides containing three or more (1-&gt;4)-alpha-linked D-glucose units.</text>
        <dbReference type="EC" id="3.2.1.1"/>
    </reaction>
</comment>
<keyword evidence="5" id="KW-0479">Metal-binding</keyword>
<dbReference type="PANTHER" id="PTHR10357">
    <property type="entry name" value="ALPHA-AMYLASE FAMILY MEMBER"/>
    <property type="match status" value="1"/>
</dbReference>
<evidence type="ECO:0000256" key="5">
    <source>
        <dbReference type="ARBA" id="ARBA00022723"/>
    </source>
</evidence>
<dbReference type="Pfam" id="PF09260">
    <property type="entry name" value="A_amylase_dom_C"/>
    <property type="match status" value="1"/>
</dbReference>
<dbReference type="SUPFAM" id="SSF51445">
    <property type="entry name" value="(Trans)glycosidases"/>
    <property type="match status" value="1"/>
</dbReference>